<gene>
    <name evidence="2" type="ORF">MINT15_17670</name>
</gene>
<dbReference type="InterPro" id="IPR036388">
    <property type="entry name" value="WH-like_DNA-bd_sf"/>
</dbReference>
<proteinExistence type="predicted"/>
<dbReference type="InterPro" id="IPR036390">
    <property type="entry name" value="WH_DNA-bd_sf"/>
</dbReference>
<dbReference type="AlphaFoldDB" id="A0A837DCE6"/>
<dbReference type="OMA" id="TMNDYEI"/>
<dbReference type="PANTHER" id="PTHR33164:SF99">
    <property type="entry name" value="MARR FAMILY REGULATORY PROTEIN"/>
    <property type="match status" value="1"/>
</dbReference>
<dbReference type="SUPFAM" id="SSF46785">
    <property type="entry name" value="Winged helix' DNA-binding domain"/>
    <property type="match status" value="1"/>
</dbReference>
<feature type="domain" description="HTH marR-type" evidence="1">
    <location>
        <begin position="1"/>
        <end position="144"/>
    </location>
</feature>
<dbReference type="Gene3D" id="1.10.10.10">
    <property type="entry name" value="Winged helix-like DNA-binding domain superfamily/Winged helix DNA-binding domain"/>
    <property type="match status" value="1"/>
</dbReference>
<dbReference type="GO" id="GO:0003700">
    <property type="term" value="F:DNA-binding transcription factor activity"/>
    <property type="evidence" value="ECO:0007669"/>
    <property type="project" value="InterPro"/>
</dbReference>
<dbReference type="PROSITE" id="PS50995">
    <property type="entry name" value="HTH_MARR_2"/>
    <property type="match status" value="1"/>
</dbReference>
<organism evidence="2 3">
    <name type="scientific">Saccharomonospora viridis</name>
    <dbReference type="NCBI Taxonomy" id="1852"/>
    <lineage>
        <taxon>Bacteria</taxon>
        <taxon>Bacillati</taxon>
        <taxon>Actinomycetota</taxon>
        <taxon>Actinomycetes</taxon>
        <taxon>Pseudonocardiales</taxon>
        <taxon>Pseudonocardiaceae</taxon>
        <taxon>Saccharomonospora</taxon>
    </lineage>
</organism>
<comment type="caution">
    <text evidence="2">The sequence shown here is derived from an EMBL/GenBank/DDBJ whole genome shotgun (WGS) entry which is preliminary data.</text>
</comment>
<evidence type="ECO:0000313" key="3">
    <source>
        <dbReference type="Proteomes" id="UP000030848"/>
    </source>
</evidence>
<accession>A0A837DCE6</accession>
<dbReference type="PANTHER" id="PTHR33164">
    <property type="entry name" value="TRANSCRIPTIONAL REGULATOR, MARR FAMILY"/>
    <property type="match status" value="1"/>
</dbReference>
<dbReference type="InterPro" id="IPR000835">
    <property type="entry name" value="HTH_MarR-typ"/>
</dbReference>
<evidence type="ECO:0000313" key="2">
    <source>
        <dbReference type="EMBL" id="KHF44885.1"/>
    </source>
</evidence>
<dbReference type="SMART" id="SM00347">
    <property type="entry name" value="HTH_MARR"/>
    <property type="match status" value="1"/>
</dbReference>
<sequence>MRWLTDTEMSVWRSYIVSTLMLRQRLHRELSERHALSLIDYEVMVCLSEAENNAMRMTELAKTLGSTKSRLSHQIARMEAEGYVRRIKHVGDRRGVTAELTQKGAELLHESAPTHVKGVRAHFVDLLTEQEKQLMGRAFSRVVTHLSGLGD</sequence>
<name>A0A837DCE6_9PSEU</name>
<evidence type="ECO:0000259" key="1">
    <source>
        <dbReference type="PROSITE" id="PS50995"/>
    </source>
</evidence>
<reference evidence="2 3" key="1">
    <citation type="submission" date="2014-10" db="EMBL/GenBank/DDBJ databases">
        <title>Genome sequence of Micropolyspora internatus JCM3315.</title>
        <authorList>
            <person name="Shin S.-K."/>
            <person name="Yi H."/>
        </authorList>
    </citation>
    <scope>NUCLEOTIDE SEQUENCE [LARGE SCALE GENOMIC DNA]</scope>
    <source>
        <strain evidence="2 3">JCM 3315</strain>
    </source>
</reference>
<dbReference type="InterPro" id="IPR039422">
    <property type="entry name" value="MarR/SlyA-like"/>
</dbReference>
<dbReference type="EMBL" id="JRZE01000003">
    <property type="protein sequence ID" value="KHF44885.1"/>
    <property type="molecule type" value="Genomic_DNA"/>
</dbReference>
<dbReference type="Proteomes" id="UP000030848">
    <property type="component" value="Unassembled WGS sequence"/>
</dbReference>
<dbReference type="PRINTS" id="PR00598">
    <property type="entry name" value="HTHMARR"/>
</dbReference>
<protein>
    <submittedName>
        <fullName evidence="2">MarR family transcriptional regulator</fullName>
    </submittedName>
</protein>
<dbReference type="Pfam" id="PF01047">
    <property type="entry name" value="MarR"/>
    <property type="match status" value="1"/>
</dbReference>
<dbReference type="GO" id="GO:0006950">
    <property type="term" value="P:response to stress"/>
    <property type="evidence" value="ECO:0007669"/>
    <property type="project" value="TreeGrafter"/>
</dbReference>